<comment type="caution">
    <text evidence="2">The sequence shown here is derived from an EMBL/GenBank/DDBJ whole genome shotgun (WGS) entry which is preliminary data.</text>
</comment>
<evidence type="ECO:0008006" key="4">
    <source>
        <dbReference type="Google" id="ProtNLM"/>
    </source>
</evidence>
<proteinExistence type="predicted"/>
<accession>A0A1F5GB22</accession>
<dbReference type="GO" id="GO:0000271">
    <property type="term" value="P:polysaccharide biosynthetic process"/>
    <property type="evidence" value="ECO:0007669"/>
    <property type="project" value="TreeGrafter"/>
</dbReference>
<dbReference type="PANTHER" id="PTHR21047">
    <property type="entry name" value="DTDP-6-DEOXY-D-GLUCOSE-3,5 EPIMERASE"/>
    <property type="match status" value="1"/>
</dbReference>
<dbReference type="InterPro" id="IPR011051">
    <property type="entry name" value="RmlC_Cupin_sf"/>
</dbReference>
<dbReference type="InterPro" id="IPR000888">
    <property type="entry name" value="RmlC-like"/>
</dbReference>
<dbReference type="GO" id="GO:0008830">
    <property type="term" value="F:dTDP-4-dehydrorhamnose 3,5-epimerase activity"/>
    <property type="evidence" value="ECO:0007669"/>
    <property type="project" value="InterPro"/>
</dbReference>
<name>A0A1F5GB22_9BACT</name>
<dbReference type="SUPFAM" id="SSF51182">
    <property type="entry name" value="RmlC-like cupins"/>
    <property type="match status" value="1"/>
</dbReference>
<reference evidence="2 3" key="1">
    <citation type="journal article" date="2016" name="Nat. Commun.">
        <title>Thousands of microbial genomes shed light on interconnected biogeochemical processes in an aquifer system.</title>
        <authorList>
            <person name="Anantharaman K."/>
            <person name="Brown C.T."/>
            <person name="Hug L.A."/>
            <person name="Sharon I."/>
            <person name="Castelle C.J."/>
            <person name="Probst A.J."/>
            <person name="Thomas B.C."/>
            <person name="Singh A."/>
            <person name="Wilkins M.J."/>
            <person name="Karaoz U."/>
            <person name="Brodie E.L."/>
            <person name="Williams K.H."/>
            <person name="Hubbard S.S."/>
            <person name="Banfield J.F."/>
        </authorList>
    </citation>
    <scope>NUCLEOTIDE SEQUENCE [LARGE SCALE GENOMIC DNA]</scope>
</reference>
<protein>
    <recommendedName>
        <fullName evidence="4">dTDP-4-dehydrorhamnose 3,5-epimerase</fullName>
    </recommendedName>
</protein>
<evidence type="ECO:0000313" key="3">
    <source>
        <dbReference type="Proteomes" id="UP000177369"/>
    </source>
</evidence>
<feature type="site" description="Participates in a stacking interaction with the thymidine ring of dTDP-4-oxo-6-deoxyglucose" evidence="1">
    <location>
        <position position="135"/>
    </location>
</feature>
<dbReference type="Gene3D" id="2.60.120.10">
    <property type="entry name" value="Jelly Rolls"/>
    <property type="match status" value="1"/>
</dbReference>
<sequence>MEGVVLRKLKVHEDSTGELVETLRKDWSDVFNESDLNFAMQYMSTTPSGIARDEDKWHVHQFQKDRFICVSGRIVTAIYDPRENSRTKGILNLYTMSPYKENEMYMIIIPEETYHGFIVTSKTHGYLLNFPTQLYNPTDEGRVDHKGEFDWDIVRKDFSIET</sequence>
<dbReference type="EMBL" id="MFBD01000014">
    <property type="protein sequence ID" value="OGD89027.1"/>
    <property type="molecule type" value="Genomic_DNA"/>
</dbReference>
<dbReference type="AlphaFoldDB" id="A0A1F5GB22"/>
<evidence type="ECO:0000256" key="1">
    <source>
        <dbReference type="PIRSR" id="PIRSR600888-3"/>
    </source>
</evidence>
<dbReference type="GO" id="GO:0005829">
    <property type="term" value="C:cytosol"/>
    <property type="evidence" value="ECO:0007669"/>
    <property type="project" value="TreeGrafter"/>
</dbReference>
<dbReference type="PANTHER" id="PTHR21047:SF2">
    <property type="entry name" value="THYMIDINE DIPHOSPHO-4-KETO-RHAMNOSE 3,5-EPIMERASE"/>
    <property type="match status" value="1"/>
</dbReference>
<organism evidence="2 3">
    <name type="scientific">Candidatus Curtissbacteria bacterium RIFCSPHIGHO2_02_FULL_40_16b</name>
    <dbReference type="NCBI Taxonomy" id="1797714"/>
    <lineage>
        <taxon>Bacteria</taxon>
        <taxon>Candidatus Curtissiibacteriota</taxon>
    </lineage>
</organism>
<dbReference type="Pfam" id="PF00908">
    <property type="entry name" value="dTDP_sugar_isom"/>
    <property type="match status" value="1"/>
</dbReference>
<gene>
    <name evidence="2" type="ORF">A3D04_00390</name>
</gene>
<dbReference type="STRING" id="1797714.A3D04_00390"/>
<dbReference type="InterPro" id="IPR014710">
    <property type="entry name" value="RmlC-like_jellyroll"/>
</dbReference>
<evidence type="ECO:0000313" key="2">
    <source>
        <dbReference type="EMBL" id="OGD89027.1"/>
    </source>
</evidence>
<dbReference type="Proteomes" id="UP000177369">
    <property type="component" value="Unassembled WGS sequence"/>
</dbReference>